<feature type="chain" id="PRO_5007861555" description="F-box domain-containing protein" evidence="1">
    <location>
        <begin position="25"/>
        <end position="304"/>
    </location>
</feature>
<gene>
    <name evidence="2" type="ORF">EXIGLDRAFT_764182</name>
</gene>
<evidence type="ECO:0008006" key="4">
    <source>
        <dbReference type="Google" id="ProtNLM"/>
    </source>
</evidence>
<accession>A0A165LCG3</accession>
<dbReference type="EMBL" id="KV425927">
    <property type="protein sequence ID" value="KZV97676.1"/>
    <property type="molecule type" value="Genomic_DNA"/>
</dbReference>
<proteinExistence type="predicted"/>
<name>A0A165LCG3_EXIGL</name>
<evidence type="ECO:0000313" key="2">
    <source>
        <dbReference type="EMBL" id="KZV97676.1"/>
    </source>
</evidence>
<dbReference type="InParanoid" id="A0A165LCG3"/>
<keyword evidence="1" id="KW-0732">Signal</keyword>
<dbReference type="AlphaFoldDB" id="A0A165LCG3"/>
<evidence type="ECO:0000256" key="1">
    <source>
        <dbReference type="SAM" id="SignalP"/>
    </source>
</evidence>
<sequence>MSSLAELPLELVLVVAEHAAWVAAEHNVAWLASLCTVHRSFCTAIMPILYHTVTVDQDNLPILSVLADEASSPLHMTRRAIFSLNIEGHHPETASLIHKLINGLKRVRDVTCTYSVFATFVDVYDPLSLASAFITDITMQWRTADRKLLAEPLFGLPLLHITCGVRNDPLPPHTFDLHHACTRLMIIDIYPSTSSGFTTSEEISGFLEKAARFLEIPTLERLLVRPRFIMSDAYESCVTSLRTWALTVRDDRIWLGEFRNSEEPPAVDDGTRLFDQMDRTDAFRGHALWMSGQQLFFRTDELSA</sequence>
<evidence type="ECO:0000313" key="3">
    <source>
        <dbReference type="Proteomes" id="UP000077266"/>
    </source>
</evidence>
<protein>
    <recommendedName>
        <fullName evidence="4">F-box domain-containing protein</fullName>
    </recommendedName>
</protein>
<dbReference type="Proteomes" id="UP000077266">
    <property type="component" value="Unassembled WGS sequence"/>
</dbReference>
<organism evidence="2 3">
    <name type="scientific">Exidia glandulosa HHB12029</name>
    <dbReference type="NCBI Taxonomy" id="1314781"/>
    <lineage>
        <taxon>Eukaryota</taxon>
        <taxon>Fungi</taxon>
        <taxon>Dikarya</taxon>
        <taxon>Basidiomycota</taxon>
        <taxon>Agaricomycotina</taxon>
        <taxon>Agaricomycetes</taxon>
        <taxon>Auriculariales</taxon>
        <taxon>Exidiaceae</taxon>
        <taxon>Exidia</taxon>
    </lineage>
</organism>
<reference evidence="2 3" key="1">
    <citation type="journal article" date="2016" name="Mol. Biol. Evol.">
        <title>Comparative Genomics of Early-Diverging Mushroom-Forming Fungi Provides Insights into the Origins of Lignocellulose Decay Capabilities.</title>
        <authorList>
            <person name="Nagy L.G."/>
            <person name="Riley R."/>
            <person name="Tritt A."/>
            <person name="Adam C."/>
            <person name="Daum C."/>
            <person name="Floudas D."/>
            <person name="Sun H."/>
            <person name="Yadav J.S."/>
            <person name="Pangilinan J."/>
            <person name="Larsson K.H."/>
            <person name="Matsuura K."/>
            <person name="Barry K."/>
            <person name="Labutti K."/>
            <person name="Kuo R."/>
            <person name="Ohm R.A."/>
            <person name="Bhattacharya S.S."/>
            <person name="Shirouzu T."/>
            <person name="Yoshinaga Y."/>
            <person name="Martin F.M."/>
            <person name="Grigoriev I.V."/>
            <person name="Hibbett D.S."/>
        </authorList>
    </citation>
    <scope>NUCLEOTIDE SEQUENCE [LARGE SCALE GENOMIC DNA]</scope>
    <source>
        <strain evidence="2 3">HHB12029</strain>
    </source>
</reference>
<keyword evidence="3" id="KW-1185">Reference proteome</keyword>
<feature type="signal peptide" evidence="1">
    <location>
        <begin position="1"/>
        <end position="24"/>
    </location>
</feature>